<gene>
    <name evidence="2" type="ORF">V1478_009065</name>
</gene>
<sequence length="126" mass="14321">MRSRPTRSRVGVEYPQHMAATNLWEETCSELVPLSSKYLVAGSILRVPQGIEENRRSSFRRPLLRIRFSGRRLPRNFPSVASSTSVKETRDRDEEEGSLGAIRKWPLRATPLARLICDKRPVMGSG</sequence>
<protein>
    <submittedName>
        <fullName evidence="2">Uncharacterized protein</fullName>
    </submittedName>
</protein>
<proteinExistence type="predicted"/>
<name>A0ABD2AW75_VESSQ</name>
<accession>A0ABD2AW75</accession>
<reference evidence="2 3" key="1">
    <citation type="journal article" date="2024" name="Ann. Entomol. Soc. Am.">
        <title>Genomic analyses of the southern and eastern yellowjacket wasps (Hymenoptera: Vespidae) reveal evolutionary signatures of social life.</title>
        <authorList>
            <person name="Catto M.A."/>
            <person name="Caine P.B."/>
            <person name="Orr S.E."/>
            <person name="Hunt B.G."/>
            <person name="Goodisman M.A.D."/>
        </authorList>
    </citation>
    <scope>NUCLEOTIDE SEQUENCE [LARGE SCALE GENOMIC DNA]</scope>
    <source>
        <strain evidence="2">233</strain>
        <tissue evidence="2">Head and thorax</tissue>
    </source>
</reference>
<dbReference type="EMBL" id="JAUDFV010000139">
    <property type="protein sequence ID" value="KAL2724552.1"/>
    <property type="molecule type" value="Genomic_DNA"/>
</dbReference>
<feature type="region of interest" description="Disordered" evidence="1">
    <location>
        <begin position="75"/>
        <end position="97"/>
    </location>
</feature>
<organism evidence="2 3">
    <name type="scientific">Vespula squamosa</name>
    <name type="common">Southern yellow jacket</name>
    <name type="synonym">Wasp</name>
    <dbReference type="NCBI Taxonomy" id="30214"/>
    <lineage>
        <taxon>Eukaryota</taxon>
        <taxon>Metazoa</taxon>
        <taxon>Ecdysozoa</taxon>
        <taxon>Arthropoda</taxon>
        <taxon>Hexapoda</taxon>
        <taxon>Insecta</taxon>
        <taxon>Pterygota</taxon>
        <taxon>Neoptera</taxon>
        <taxon>Endopterygota</taxon>
        <taxon>Hymenoptera</taxon>
        <taxon>Apocrita</taxon>
        <taxon>Aculeata</taxon>
        <taxon>Vespoidea</taxon>
        <taxon>Vespidae</taxon>
        <taxon>Vespinae</taxon>
        <taxon>Vespula</taxon>
    </lineage>
</organism>
<dbReference type="AlphaFoldDB" id="A0ABD2AW75"/>
<evidence type="ECO:0000256" key="1">
    <source>
        <dbReference type="SAM" id="MobiDB-lite"/>
    </source>
</evidence>
<keyword evidence="3" id="KW-1185">Reference proteome</keyword>
<comment type="caution">
    <text evidence="2">The sequence shown here is derived from an EMBL/GenBank/DDBJ whole genome shotgun (WGS) entry which is preliminary data.</text>
</comment>
<evidence type="ECO:0000313" key="2">
    <source>
        <dbReference type="EMBL" id="KAL2724552.1"/>
    </source>
</evidence>
<dbReference type="Proteomes" id="UP001607302">
    <property type="component" value="Unassembled WGS sequence"/>
</dbReference>
<evidence type="ECO:0000313" key="3">
    <source>
        <dbReference type="Proteomes" id="UP001607302"/>
    </source>
</evidence>